<dbReference type="SUPFAM" id="SSF48452">
    <property type="entry name" value="TPR-like"/>
    <property type="match status" value="1"/>
</dbReference>
<dbReference type="AlphaFoldDB" id="S0FMR2"/>
<dbReference type="SUPFAM" id="SSF52540">
    <property type="entry name" value="P-loop containing nucleoside triphosphate hydrolases"/>
    <property type="match status" value="1"/>
</dbReference>
<dbReference type="PANTHER" id="PTHR44688">
    <property type="entry name" value="DNA-BINDING TRANSCRIPTIONAL ACTIVATOR DEVR_DOSR"/>
    <property type="match status" value="1"/>
</dbReference>
<dbReference type="Pfam" id="PF25873">
    <property type="entry name" value="WHD_MalT"/>
    <property type="match status" value="1"/>
</dbReference>
<keyword evidence="6" id="KW-1185">Reference proteome</keyword>
<keyword evidence="1" id="KW-0805">Transcription regulation</keyword>
<dbReference type="Gene3D" id="1.10.10.10">
    <property type="entry name" value="Winged helix-like DNA-binding domain superfamily/Winged helix DNA-binding domain"/>
    <property type="match status" value="1"/>
</dbReference>
<dbReference type="PATRIC" id="fig|1195236.3.peg.2770"/>
<dbReference type="InterPro" id="IPR059106">
    <property type="entry name" value="WHD_MalT"/>
</dbReference>
<dbReference type="eggNOG" id="COG2909">
    <property type="taxonomic scope" value="Bacteria"/>
</dbReference>
<dbReference type="InterPro" id="IPR003593">
    <property type="entry name" value="AAA+_ATPase"/>
</dbReference>
<name>S0FMR2_RUMCE</name>
<dbReference type="PRINTS" id="PR00038">
    <property type="entry name" value="HTHLUXR"/>
</dbReference>
<dbReference type="GO" id="GO:0006355">
    <property type="term" value="P:regulation of DNA-templated transcription"/>
    <property type="evidence" value="ECO:0007669"/>
    <property type="project" value="InterPro"/>
</dbReference>
<protein>
    <submittedName>
        <fullName evidence="5">ATP-dependent transcriptional regulator</fullName>
    </submittedName>
</protein>
<dbReference type="GO" id="GO:0003677">
    <property type="term" value="F:DNA binding"/>
    <property type="evidence" value="ECO:0007669"/>
    <property type="project" value="UniProtKB-KW"/>
</dbReference>
<dbReference type="SMART" id="SM00382">
    <property type="entry name" value="AAA"/>
    <property type="match status" value="1"/>
</dbReference>
<dbReference type="InterPro" id="IPR011990">
    <property type="entry name" value="TPR-like_helical_dom_sf"/>
</dbReference>
<dbReference type="Gene3D" id="3.40.50.300">
    <property type="entry name" value="P-loop containing nucleotide triphosphate hydrolases"/>
    <property type="match status" value="1"/>
</dbReference>
<evidence type="ECO:0000313" key="6">
    <source>
        <dbReference type="Proteomes" id="UP000014155"/>
    </source>
</evidence>
<keyword evidence="2" id="KW-0238">DNA-binding</keyword>
<organism evidence="5 6">
    <name type="scientific">Ruminiclostridium cellobioparum subsp. termitidis CT1112</name>
    <dbReference type="NCBI Taxonomy" id="1195236"/>
    <lineage>
        <taxon>Bacteria</taxon>
        <taxon>Bacillati</taxon>
        <taxon>Bacillota</taxon>
        <taxon>Clostridia</taxon>
        <taxon>Eubacteriales</taxon>
        <taxon>Oscillospiraceae</taxon>
        <taxon>Ruminiclostridium</taxon>
    </lineage>
</organism>
<accession>S0FMR2</accession>
<evidence type="ECO:0000256" key="2">
    <source>
        <dbReference type="ARBA" id="ARBA00023125"/>
    </source>
</evidence>
<proteinExistence type="predicted"/>
<reference evidence="5 6" key="1">
    <citation type="journal article" date="2013" name="Genome Announc.">
        <title>Draft Genome Sequence of the Cellulolytic, Mesophilic, Anaerobic Bacterium Clostridium termitidis Strain CT1112 (DSM 5398).</title>
        <authorList>
            <person name="Lal S."/>
            <person name="Ramachandran U."/>
            <person name="Zhang X."/>
            <person name="Munir R."/>
            <person name="Sparling R."/>
            <person name="Levin D.B."/>
        </authorList>
    </citation>
    <scope>NUCLEOTIDE SEQUENCE [LARGE SCALE GENOMIC DNA]</scope>
    <source>
        <strain evidence="5 6">CT1112</strain>
    </source>
</reference>
<evidence type="ECO:0000256" key="1">
    <source>
        <dbReference type="ARBA" id="ARBA00023015"/>
    </source>
</evidence>
<sequence length="857" mass="99184">MNSKIKFISTKLKMPAPRKHCILRGELFEKLKELDEYRLILVKGVAGSGKTTLLTSFIREYASVQFKWLTLDSDNNNVISFWYYFVEAVSDYLGDAKNTVAALFDAVLQKEDIDRIIEILINQLDQKNSLAIVLDDFHYLKDENLLKTIEYFIKYMPRNIHIVLLTRDEPGIYLGDLLMGGGLLHIDETRLKFSRQEGTDFLLYSLGLKLPEETVNELNELCEGWVGGLQLIALACINNSAEVIKEIKINNKYTVEYLSKEILDSLPEKHRSFLIKTCVLSYFGKDICDKLLNIRNSNTIISELLEKDLFLVCIDEDRQLYRYHNVFGEFLKLRFSTLDEQEKSNLLEKASAVFKEIGDLEESARLQLHNRNYEGMLETLDLLEPNYKSWSYLSRIPVAYLKNNLNYIVQLFYYYYYNSDYKEIELMVEACSKEMEDQKTWRFLKIIKSILVDFDLCTELMTVDEIERIGVSDTAKSILYLETAAFLYIKFDLNKALDFVEKAAVYDLGKNPFITLTVLSLRCGVKEELGDLEECERLYEDISGRLESFKLLNDYKTNYYIGLTGVYTKTYQIEKALQCIGNAAALCKEDNLYMDAAYLYNLAEIRLLQGNLKDARRLLEKLLCNDAYKNILFMSGVIKLLIYAGCMTPEMSLNYKKKYVECDTGFIRIEDTLAYAKVMLYEGNSPMALELADEILPAARDQKIKFKLVEALLFKISVLHTTNQDTAEIKNLMREAIYYSYENRILSPYIYEGEYIIKYLSAVREERLKDLKNGEKVFIYRLEEILREDKTDSTPLSERELEVLKEMATGATNKVIGDNLCISVSTVKTHIINIYSKLDVGSRVEAVELARKMKLIT</sequence>
<dbReference type="SMART" id="SM00421">
    <property type="entry name" value="HTH_LUXR"/>
    <property type="match status" value="1"/>
</dbReference>
<dbReference type="PROSITE" id="PS50043">
    <property type="entry name" value="HTH_LUXR_2"/>
    <property type="match status" value="1"/>
</dbReference>
<evidence type="ECO:0000313" key="5">
    <source>
        <dbReference type="EMBL" id="EMS71641.1"/>
    </source>
</evidence>
<dbReference type="InterPro" id="IPR016032">
    <property type="entry name" value="Sig_transdc_resp-reg_C-effctor"/>
</dbReference>
<dbReference type="Pfam" id="PF13191">
    <property type="entry name" value="AAA_16"/>
    <property type="match status" value="1"/>
</dbReference>
<dbReference type="InterPro" id="IPR036388">
    <property type="entry name" value="WH-like_DNA-bd_sf"/>
</dbReference>
<gene>
    <name evidence="5" type="ORF">CTER_2455</name>
</gene>
<dbReference type="STRING" id="1195236.CTER_2455"/>
<dbReference type="SUPFAM" id="SSF46894">
    <property type="entry name" value="C-terminal effector domain of the bipartite response regulators"/>
    <property type="match status" value="1"/>
</dbReference>
<keyword evidence="3" id="KW-0804">Transcription</keyword>
<dbReference type="InterPro" id="IPR000792">
    <property type="entry name" value="Tscrpt_reg_LuxR_C"/>
</dbReference>
<evidence type="ECO:0000259" key="4">
    <source>
        <dbReference type="PROSITE" id="PS50043"/>
    </source>
</evidence>
<dbReference type="InterPro" id="IPR027417">
    <property type="entry name" value="P-loop_NTPase"/>
</dbReference>
<dbReference type="PROSITE" id="PS00622">
    <property type="entry name" value="HTH_LUXR_1"/>
    <property type="match status" value="1"/>
</dbReference>
<dbReference type="Proteomes" id="UP000014155">
    <property type="component" value="Unassembled WGS sequence"/>
</dbReference>
<dbReference type="CDD" id="cd06170">
    <property type="entry name" value="LuxR_C_like"/>
    <property type="match status" value="1"/>
</dbReference>
<dbReference type="RefSeq" id="WP_004625986.1">
    <property type="nucleotide sequence ID" value="NZ_AORV01000035.1"/>
</dbReference>
<feature type="domain" description="HTH luxR-type" evidence="4">
    <location>
        <begin position="789"/>
        <end position="854"/>
    </location>
</feature>
<comment type="caution">
    <text evidence="5">The sequence shown here is derived from an EMBL/GenBank/DDBJ whole genome shotgun (WGS) entry which is preliminary data.</text>
</comment>
<dbReference type="EMBL" id="AORV01000035">
    <property type="protein sequence ID" value="EMS71641.1"/>
    <property type="molecule type" value="Genomic_DNA"/>
</dbReference>
<dbReference type="Gene3D" id="1.25.40.10">
    <property type="entry name" value="Tetratricopeptide repeat domain"/>
    <property type="match status" value="1"/>
</dbReference>
<dbReference type="InterPro" id="IPR041664">
    <property type="entry name" value="AAA_16"/>
</dbReference>
<dbReference type="PANTHER" id="PTHR44688:SF16">
    <property type="entry name" value="DNA-BINDING TRANSCRIPTIONAL ACTIVATOR DEVR_DOSR"/>
    <property type="match status" value="1"/>
</dbReference>
<evidence type="ECO:0000256" key="3">
    <source>
        <dbReference type="ARBA" id="ARBA00023163"/>
    </source>
</evidence>
<dbReference type="Pfam" id="PF00196">
    <property type="entry name" value="GerE"/>
    <property type="match status" value="1"/>
</dbReference>